<evidence type="ECO:0000256" key="1">
    <source>
        <dbReference type="ARBA" id="ARBA00022737"/>
    </source>
</evidence>
<feature type="repeat" description="TPR" evidence="3">
    <location>
        <begin position="30"/>
        <end position="63"/>
    </location>
</feature>
<accession>A0AAD1PZR1</accession>
<evidence type="ECO:0000259" key="6">
    <source>
        <dbReference type="Pfam" id="PF00535"/>
    </source>
</evidence>
<dbReference type="PANTHER" id="PTHR43179">
    <property type="entry name" value="RHAMNOSYLTRANSFERASE WBBL"/>
    <property type="match status" value="1"/>
</dbReference>
<feature type="compositionally biased region" description="Polar residues" evidence="5">
    <location>
        <begin position="1"/>
        <end position="15"/>
    </location>
</feature>
<feature type="coiled-coil region" evidence="4">
    <location>
        <begin position="786"/>
        <end position="813"/>
    </location>
</feature>
<dbReference type="PROSITE" id="PS50293">
    <property type="entry name" value="TPR_REGION"/>
    <property type="match status" value="3"/>
</dbReference>
<dbReference type="Pfam" id="PF07719">
    <property type="entry name" value="TPR_2"/>
    <property type="match status" value="2"/>
</dbReference>
<dbReference type="GO" id="GO:0097363">
    <property type="term" value="F:protein O-acetylglucosaminyltransferase activity"/>
    <property type="evidence" value="ECO:0007669"/>
    <property type="project" value="UniProtKB-EC"/>
</dbReference>
<evidence type="ECO:0000313" key="8">
    <source>
        <dbReference type="Proteomes" id="UP001153761"/>
    </source>
</evidence>
<feature type="repeat" description="TPR" evidence="3">
    <location>
        <begin position="98"/>
        <end position="131"/>
    </location>
</feature>
<dbReference type="Pfam" id="PF13692">
    <property type="entry name" value="Glyco_trans_1_4"/>
    <property type="match status" value="1"/>
</dbReference>
<dbReference type="RefSeq" id="WP_254032182.1">
    <property type="nucleotide sequence ID" value="NZ_LR882963.1"/>
</dbReference>
<name>A0AAD1PZR1_PLAAG</name>
<dbReference type="InterPro" id="IPR019734">
    <property type="entry name" value="TPR_rpt"/>
</dbReference>
<dbReference type="Gene3D" id="3.40.50.2000">
    <property type="entry name" value="Glycogen Phosphorylase B"/>
    <property type="match status" value="1"/>
</dbReference>
<feature type="domain" description="Glycosyltransferase 2-like" evidence="6">
    <location>
        <begin position="403"/>
        <end position="523"/>
    </location>
</feature>
<feature type="repeat" description="TPR" evidence="3">
    <location>
        <begin position="323"/>
        <end position="356"/>
    </location>
</feature>
<keyword evidence="2 3" id="KW-0802">TPR repeat</keyword>
<reference evidence="7" key="1">
    <citation type="submission" date="2020-09" db="EMBL/GenBank/DDBJ databases">
        <authorList>
            <person name="Blom J."/>
        </authorList>
    </citation>
    <scope>NUCLEOTIDE SEQUENCE</scope>
    <source>
        <strain evidence="7">No.66</strain>
    </source>
</reference>
<dbReference type="Pfam" id="PF00535">
    <property type="entry name" value="Glycos_transf_2"/>
    <property type="match status" value="1"/>
</dbReference>
<keyword evidence="4" id="KW-0175">Coiled coil</keyword>
<dbReference type="CDD" id="cd03801">
    <property type="entry name" value="GT4_PimA-like"/>
    <property type="match status" value="1"/>
</dbReference>
<dbReference type="SUPFAM" id="SSF53756">
    <property type="entry name" value="UDP-Glycosyltransferase/glycogen phosphorylase"/>
    <property type="match status" value="1"/>
</dbReference>
<dbReference type="Gene3D" id="1.25.40.10">
    <property type="entry name" value="Tetratricopeptide repeat domain"/>
    <property type="match status" value="4"/>
</dbReference>
<dbReference type="Pfam" id="PF13181">
    <property type="entry name" value="TPR_8"/>
    <property type="match status" value="1"/>
</dbReference>
<dbReference type="PANTHER" id="PTHR43179:SF7">
    <property type="entry name" value="RHAMNOSYLTRANSFERASE WBBL"/>
    <property type="match status" value="1"/>
</dbReference>
<evidence type="ECO:0000313" key="7">
    <source>
        <dbReference type="EMBL" id="CAD5927486.1"/>
    </source>
</evidence>
<dbReference type="InterPro" id="IPR001173">
    <property type="entry name" value="Glyco_trans_2-like"/>
</dbReference>
<evidence type="ECO:0000256" key="4">
    <source>
        <dbReference type="SAM" id="Coils"/>
    </source>
</evidence>
<dbReference type="CDD" id="cd04186">
    <property type="entry name" value="GT_2_like_c"/>
    <property type="match status" value="1"/>
</dbReference>
<dbReference type="Gene3D" id="3.90.550.10">
    <property type="entry name" value="Spore Coat Polysaccharide Biosynthesis Protein SpsA, Chain A"/>
    <property type="match status" value="1"/>
</dbReference>
<dbReference type="Pfam" id="PF13414">
    <property type="entry name" value="TPR_11"/>
    <property type="match status" value="1"/>
</dbReference>
<evidence type="ECO:0000256" key="2">
    <source>
        <dbReference type="ARBA" id="ARBA00022803"/>
    </source>
</evidence>
<proteinExistence type="predicted"/>
<feature type="repeat" description="TPR" evidence="3">
    <location>
        <begin position="132"/>
        <end position="165"/>
    </location>
</feature>
<evidence type="ECO:0000256" key="5">
    <source>
        <dbReference type="SAM" id="MobiDB-lite"/>
    </source>
</evidence>
<evidence type="ECO:0000256" key="3">
    <source>
        <dbReference type="PROSITE-ProRule" id="PRU00339"/>
    </source>
</evidence>
<dbReference type="SMART" id="SM00028">
    <property type="entry name" value="TPR"/>
    <property type="match status" value="8"/>
</dbReference>
<feature type="repeat" description="TPR" evidence="3">
    <location>
        <begin position="64"/>
        <end position="97"/>
    </location>
</feature>
<dbReference type="InterPro" id="IPR029044">
    <property type="entry name" value="Nucleotide-diphossugar_trans"/>
</dbReference>
<dbReference type="SUPFAM" id="SSF53448">
    <property type="entry name" value="Nucleotide-diphospho-sugar transferases"/>
    <property type="match status" value="1"/>
</dbReference>
<keyword evidence="7" id="KW-0808">Transferase</keyword>
<dbReference type="SUPFAM" id="SSF48452">
    <property type="entry name" value="TPR-like"/>
    <property type="match status" value="2"/>
</dbReference>
<protein>
    <submittedName>
        <fullName evidence="7">UDP-N-acetylglucosamine--peptide N-acetylglucosaminyltransferase 110 kDa subunit</fullName>
        <ecNumber evidence="7">2.4.1.255</ecNumber>
    </submittedName>
</protein>
<dbReference type="InterPro" id="IPR011990">
    <property type="entry name" value="TPR-like_helical_dom_sf"/>
</dbReference>
<feature type="repeat" description="TPR" evidence="3">
    <location>
        <begin position="166"/>
        <end position="199"/>
    </location>
</feature>
<dbReference type="EC" id="2.4.1.255" evidence="7"/>
<keyword evidence="1" id="KW-0677">Repeat</keyword>
<dbReference type="PROSITE" id="PS50005">
    <property type="entry name" value="TPR"/>
    <property type="match status" value="7"/>
</dbReference>
<organism evidence="7 8">
    <name type="scientific">Planktothrix agardhii</name>
    <name type="common">Oscillatoria agardhii</name>
    <dbReference type="NCBI Taxonomy" id="1160"/>
    <lineage>
        <taxon>Bacteria</taxon>
        <taxon>Bacillati</taxon>
        <taxon>Cyanobacteriota</taxon>
        <taxon>Cyanophyceae</taxon>
        <taxon>Oscillatoriophycideae</taxon>
        <taxon>Oscillatoriales</taxon>
        <taxon>Microcoleaceae</taxon>
        <taxon>Planktothrix</taxon>
    </lineage>
</organism>
<dbReference type="Proteomes" id="UP001153761">
    <property type="component" value="Chromosome"/>
</dbReference>
<sequence>MVIQQQPSSLSDRPQVSSMVKSRRRSVSPAEPSYRLAQALVKQEKWQEAIAAYQQALTITPNWVEVQRELGDLFLKLERWDEAVQVYETAISLRSESAEVYHNLGDALLKLQRWEDAIAAYEKAIELNPEFSWSYNNLGDGLRELQRWDEAAQAYGKAIELKPDFALSHHNLGDILVKKEDWEGAIAAYQKAVDLDPNFVWSYFNLAEILVKMGQISEALPLYRKAVKLQPNLPNFSEKLGDALKKQIQIYAAEAAESYRQAMQYNPDEVELYHKSLEIQPNDPEVYFNLCQALVRKNEFDQALIFYQMGFQALSGNTNNLRKFNGLDLGDSCLKQNKLKEAIFFYQEALHNDPNNNLISWQLQNAIAIKNREFSYSLETAEYLRLVEPKPLILNPSENPLISIIIPVYNQILHTYNCLRSLKETLDESLPFELILIDDHSTDNTQDILSKISVINSVFNQKNLGFIGSCNRGAELAKGEYLVFLNNDTVVMPNCFQEMLATFKQIPNAGLVGAKFLYPNGKLQEAGGIIWQDGSAWNYGRLDHPNKPEYCYLREVDYCSGAGLMIPKHLWEKIGGFDTRYKPAYYEDTDLAFEVRKAGYKVLYQPLAKIVHFEGISSGTDVTKGVKKYQLVNHQKFIQKWQDVLKFHRFNGIEPYLERERKTQKRLLMINACMLTPDKDAGSLTAFNLIKIFQSLDYKVTFAPDNLLYVNKYTEDLQRLGVECLYCSHVTSIQSHLEAYGGYYDIVYLARFEVIEKNIDWVRKFAPQAKIIYDTVDLHYLREEREAKIKNSLELARKAMNKKERELALVAKADCTLVVSIAEKQILKQEYPHLKNIHFFNMPSEIFGKKKGFEERKDLLFIGGFRHAPNVDAVLYFVQDVFPIIQQKLSDIKFFIIGSDPPEEILNLSSNTVVVMGYVPDVSEYFNNCKLSVAPLRYGAGIKGKILTSLSYGLPVVGTSMAIEGMEIQDGYDVLVGDTAESFAEQVVNLYLYNNLWEKISKNSLDTISRNYSMEAVTRQFDQLLKSLHPL</sequence>
<dbReference type="EMBL" id="LR882963">
    <property type="protein sequence ID" value="CAD5927486.1"/>
    <property type="molecule type" value="Genomic_DNA"/>
</dbReference>
<gene>
    <name evidence="7" type="primary">Ogt</name>
    <name evidence="7" type="ORF">PANO66_01110</name>
</gene>
<dbReference type="AlphaFoldDB" id="A0AAD1PZR1"/>
<dbReference type="InterPro" id="IPR013105">
    <property type="entry name" value="TPR_2"/>
</dbReference>
<dbReference type="Pfam" id="PF13432">
    <property type="entry name" value="TPR_16"/>
    <property type="match status" value="1"/>
</dbReference>
<keyword evidence="7" id="KW-0328">Glycosyltransferase</keyword>
<feature type="repeat" description="TPR" evidence="3">
    <location>
        <begin position="200"/>
        <end position="233"/>
    </location>
</feature>
<feature type="region of interest" description="Disordered" evidence="5">
    <location>
        <begin position="1"/>
        <end position="27"/>
    </location>
</feature>